<proteinExistence type="predicted"/>
<gene>
    <name evidence="1" type="ORF">SDC9_34487</name>
</gene>
<dbReference type="SUPFAM" id="SSF51161">
    <property type="entry name" value="Trimeric LpxA-like enzymes"/>
    <property type="match status" value="1"/>
</dbReference>
<reference evidence="1" key="1">
    <citation type="submission" date="2019-08" db="EMBL/GenBank/DDBJ databases">
        <authorList>
            <person name="Kucharzyk K."/>
            <person name="Murdoch R.W."/>
            <person name="Higgins S."/>
            <person name="Loffler F."/>
        </authorList>
    </citation>
    <scope>NUCLEOTIDE SEQUENCE</scope>
</reference>
<evidence type="ECO:0000313" key="1">
    <source>
        <dbReference type="EMBL" id="MPL88464.1"/>
    </source>
</evidence>
<organism evidence="1">
    <name type="scientific">bioreactor metagenome</name>
    <dbReference type="NCBI Taxonomy" id="1076179"/>
    <lineage>
        <taxon>unclassified sequences</taxon>
        <taxon>metagenomes</taxon>
        <taxon>ecological metagenomes</taxon>
    </lineage>
</organism>
<sequence length="310" mass="34455">MQRARHLVEHKQGFIVLSLLLLVLVLSILAQGIIHIVKQQAKTQQEYIRHRQIAILGTELLSVAVTQEQQNNLQSQILQEIILYPGAEKIVPQIIVERRETLPLRAINIAIKYKDATWKMQQLMIEPPGGSLHSIYNNILYSNKEIIGELPEKLLPNGYPLSTTMPQMDINGYLKYKSNPLPSAGTLQELGLLGRVYANDSGISSGPYVIKANTVIKGNGILYHNNPIKLGEGTSSTGKLWLICNDEIIIGDNVTLENIFLYANGPIFIGRNVHICGIIICAGKIQVGEGFVMRGDKSVLETFLTTCYMN</sequence>
<protein>
    <submittedName>
        <fullName evidence="1">Uncharacterized protein</fullName>
    </submittedName>
</protein>
<dbReference type="AlphaFoldDB" id="A0A644VAR1"/>
<dbReference type="InterPro" id="IPR011004">
    <property type="entry name" value="Trimer_LpxA-like_sf"/>
</dbReference>
<accession>A0A644VAR1</accession>
<comment type="caution">
    <text evidence="1">The sequence shown here is derived from an EMBL/GenBank/DDBJ whole genome shotgun (WGS) entry which is preliminary data.</text>
</comment>
<dbReference type="EMBL" id="VSSQ01000258">
    <property type="protein sequence ID" value="MPL88464.1"/>
    <property type="molecule type" value="Genomic_DNA"/>
</dbReference>
<name>A0A644VAR1_9ZZZZ</name>